<feature type="compositionally biased region" description="Polar residues" evidence="1">
    <location>
        <begin position="252"/>
        <end position="270"/>
    </location>
</feature>
<reference evidence="2 3" key="1">
    <citation type="submission" date="2021-06" db="EMBL/GenBank/DDBJ databases">
        <authorList>
            <person name="Palmer J.M."/>
        </authorList>
    </citation>
    <scope>NUCLEOTIDE SEQUENCE [LARGE SCALE GENOMIC DNA]</scope>
    <source>
        <strain evidence="2 3">MEX-2019</strain>
        <tissue evidence="2">Muscle</tissue>
    </source>
</reference>
<feature type="region of interest" description="Disordered" evidence="1">
    <location>
        <begin position="225"/>
        <end position="270"/>
    </location>
</feature>
<gene>
    <name evidence="2" type="ORF">CRENBAI_002100</name>
</gene>
<evidence type="ECO:0000313" key="2">
    <source>
        <dbReference type="EMBL" id="KAK5603712.1"/>
    </source>
</evidence>
<keyword evidence="3" id="KW-1185">Reference proteome</keyword>
<evidence type="ECO:0000256" key="1">
    <source>
        <dbReference type="SAM" id="MobiDB-lite"/>
    </source>
</evidence>
<accession>A0AAV9R5C2</accession>
<proteinExistence type="predicted"/>
<sequence>MGLMAHTGSNPNGSAYKELQDMHLSPDDPTMNGPVSCLRSGKPSSIHFEENITSQTNQSPQFTLELRACGQTPCSFPRTPLSEQVCLPGGPARSPTLFHGLSDFGPPEKTFLEQTSALTTILPAFLSDQHRAPGSAPKPVPIPDSASVFNKHRLQLFWLSALGSACGSGKLPPICQNLSSQRDPSRKHHAQGATFGSVPLNSNMTPFDVPCSTQQNFTSQRLEPTYGIHPRTHTPSPSRRVSHHPQPARGPVNQSSPPSPTRFGQGSSPTPEYYSGEIVRWWWVPVTMLDLFLVRSPHSFPDNSAGSLVVRLLQGKALRCL</sequence>
<feature type="region of interest" description="Disordered" evidence="1">
    <location>
        <begin position="177"/>
        <end position="201"/>
    </location>
</feature>
<protein>
    <submittedName>
        <fullName evidence="2">Uncharacterized protein</fullName>
    </submittedName>
</protein>
<evidence type="ECO:0000313" key="3">
    <source>
        <dbReference type="Proteomes" id="UP001311232"/>
    </source>
</evidence>
<organism evidence="2 3">
    <name type="scientific">Crenichthys baileyi</name>
    <name type="common">White River springfish</name>
    <dbReference type="NCBI Taxonomy" id="28760"/>
    <lineage>
        <taxon>Eukaryota</taxon>
        <taxon>Metazoa</taxon>
        <taxon>Chordata</taxon>
        <taxon>Craniata</taxon>
        <taxon>Vertebrata</taxon>
        <taxon>Euteleostomi</taxon>
        <taxon>Actinopterygii</taxon>
        <taxon>Neopterygii</taxon>
        <taxon>Teleostei</taxon>
        <taxon>Neoteleostei</taxon>
        <taxon>Acanthomorphata</taxon>
        <taxon>Ovalentaria</taxon>
        <taxon>Atherinomorphae</taxon>
        <taxon>Cyprinodontiformes</taxon>
        <taxon>Goodeidae</taxon>
        <taxon>Crenichthys</taxon>
    </lineage>
</organism>
<dbReference type="Proteomes" id="UP001311232">
    <property type="component" value="Unassembled WGS sequence"/>
</dbReference>
<name>A0AAV9R5C2_9TELE</name>
<dbReference type="EMBL" id="JAHHUM010002411">
    <property type="protein sequence ID" value="KAK5603712.1"/>
    <property type="molecule type" value="Genomic_DNA"/>
</dbReference>
<comment type="caution">
    <text evidence="2">The sequence shown here is derived from an EMBL/GenBank/DDBJ whole genome shotgun (WGS) entry which is preliminary data.</text>
</comment>
<dbReference type="AlphaFoldDB" id="A0AAV9R5C2"/>